<evidence type="ECO:0000256" key="3">
    <source>
        <dbReference type="SAM" id="Coils"/>
    </source>
</evidence>
<feature type="region of interest" description="Disordered" evidence="4">
    <location>
        <begin position="2167"/>
        <end position="2224"/>
    </location>
</feature>
<dbReference type="Pfam" id="PF20684">
    <property type="entry name" value="Fung_rhodopsin"/>
    <property type="match status" value="1"/>
</dbReference>
<name>A0AAD6ITT2_DREDA</name>
<dbReference type="PROSITE" id="PS50297">
    <property type="entry name" value="ANK_REP_REGION"/>
    <property type="match status" value="1"/>
</dbReference>
<keyword evidence="8" id="KW-1185">Reference proteome</keyword>
<dbReference type="InterPro" id="IPR044736">
    <property type="entry name" value="Gid1/RanBPM/SPLA_SPRY"/>
</dbReference>
<dbReference type="SUPFAM" id="SSF48403">
    <property type="entry name" value="Ankyrin repeat"/>
    <property type="match status" value="1"/>
</dbReference>
<dbReference type="InterPro" id="IPR043136">
    <property type="entry name" value="B30.2/SPRY_sf"/>
</dbReference>
<dbReference type="Pfam" id="PF12796">
    <property type="entry name" value="Ank_2"/>
    <property type="match status" value="2"/>
</dbReference>
<evidence type="ECO:0000313" key="8">
    <source>
        <dbReference type="Proteomes" id="UP001221413"/>
    </source>
</evidence>
<feature type="compositionally biased region" description="Basic and acidic residues" evidence="4">
    <location>
        <begin position="1344"/>
        <end position="1363"/>
    </location>
</feature>
<dbReference type="PROSITE" id="PS50188">
    <property type="entry name" value="B302_SPRY"/>
    <property type="match status" value="1"/>
</dbReference>
<dbReference type="SUPFAM" id="SSF49899">
    <property type="entry name" value="Concanavalin A-like lectins/glucanases"/>
    <property type="match status" value="1"/>
</dbReference>
<feature type="region of interest" description="Disordered" evidence="4">
    <location>
        <begin position="2258"/>
        <end position="2303"/>
    </location>
</feature>
<organism evidence="7 8">
    <name type="scientific">Drechslerella dactyloides</name>
    <name type="common">Nematode-trapping fungus</name>
    <name type="synonym">Arthrobotrys dactyloides</name>
    <dbReference type="NCBI Taxonomy" id="74499"/>
    <lineage>
        <taxon>Eukaryota</taxon>
        <taxon>Fungi</taxon>
        <taxon>Dikarya</taxon>
        <taxon>Ascomycota</taxon>
        <taxon>Pezizomycotina</taxon>
        <taxon>Orbiliomycetes</taxon>
        <taxon>Orbiliales</taxon>
        <taxon>Orbiliaceae</taxon>
        <taxon>Drechslerella</taxon>
    </lineage>
</organism>
<evidence type="ECO:0000256" key="5">
    <source>
        <dbReference type="SAM" id="Phobius"/>
    </source>
</evidence>
<dbReference type="EMBL" id="JAQGDS010000009">
    <property type="protein sequence ID" value="KAJ6258261.1"/>
    <property type="molecule type" value="Genomic_DNA"/>
</dbReference>
<feature type="transmembrane region" description="Helical" evidence="5">
    <location>
        <begin position="181"/>
        <end position="203"/>
    </location>
</feature>
<dbReference type="InterPro" id="IPR049326">
    <property type="entry name" value="Rhodopsin_dom_fungi"/>
</dbReference>
<evidence type="ECO:0000259" key="6">
    <source>
        <dbReference type="PROSITE" id="PS50188"/>
    </source>
</evidence>
<feature type="compositionally biased region" description="Acidic residues" evidence="4">
    <location>
        <begin position="2178"/>
        <end position="2189"/>
    </location>
</feature>
<protein>
    <recommendedName>
        <fullName evidence="6">B30.2/SPRY domain-containing protein</fullName>
    </recommendedName>
</protein>
<dbReference type="PANTHER" id="PTHR10039:SF10">
    <property type="entry name" value="NACHT DOMAIN-CONTAINING PROTEIN"/>
    <property type="match status" value="1"/>
</dbReference>
<dbReference type="InterPro" id="IPR002110">
    <property type="entry name" value="Ankyrin_rpt"/>
</dbReference>
<evidence type="ECO:0000256" key="2">
    <source>
        <dbReference type="PROSITE-ProRule" id="PRU00023"/>
    </source>
</evidence>
<dbReference type="Pfam" id="PF24883">
    <property type="entry name" value="NPHP3_N"/>
    <property type="match status" value="2"/>
</dbReference>
<dbReference type="Pfam" id="PF00622">
    <property type="entry name" value="SPRY"/>
    <property type="match status" value="1"/>
</dbReference>
<evidence type="ECO:0000256" key="1">
    <source>
        <dbReference type="ARBA" id="ARBA00022737"/>
    </source>
</evidence>
<feature type="compositionally biased region" description="Pro residues" evidence="4">
    <location>
        <begin position="1233"/>
        <end position="1250"/>
    </location>
</feature>
<comment type="caution">
    <text evidence="7">The sequence shown here is derived from an EMBL/GenBank/DDBJ whole genome shotgun (WGS) entry which is preliminary data.</text>
</comment>
<feature type="transmembrane region" description="Helical" evidence="5">
    <location>
        <begin position="215"/>
        <end position="238"/>
    </location>
</feature>
<keyword evidence="2" id="KW-0040">ANK repeat</keyword>
<dbReference type="Gene3D" id="3.40.50.300">
    <property type="entry name" value="P-loop containing nucleotide triphosphate hydrolases"/>
    <property type="match status" value="1"/>
</dbReference>
<keyword evidence="5" id="KW-0472">Membrane</keyword>
<dbReference type="CDD" id="cd12885">
    <property type="entry name" value="SPRY_RanBP_like"/>
    <property type="match status" value="1"/>
</dbReference>
<feature type="compositionally biased region" description="Low complexity" evidence="4">
    <location>
        <begin position="1309"/>
        <end position="1325"/>
    </location>
</feature>
<dbReference type="Gene3D" id="1.25.40.20">
    <property type="entry name" value="Ankyrin repeat-containing domain"/>
    <property type="match status" value="2"/>
</dbReference>
<feature type="transmembrane region" description="Helical" evidence="5">
    <location>
        <begin position="12"/>
        <end position="33"/>
    </location>
</feature>
<sequence>MPWATGSTRQDLCFAAVLGGPLLALGFTIMRFFDRWKAGLGWDDYLIGFASVLLIAIIYPSWQIIEMLHYGIHLWEVDPLVLVKIDYNEYHHLTLVFSFLSGLIMPLVKISILLLLLKIGSVFDNLRKAIWVFIVLSIINCIIVQMLLLFQCPQKPDDTAADRTFGGLSCIDRKMLGRINIYQAIFNMSTDLFVFPIPVYIAYKMRMASLKDRLMVVFLFSLGLLVTVIGAIRVYLVYEERVFIKSDPDWTWALTPVRGKGQTNGVTEHEQNSKCWLEAKVRFKDRIRKVKHPPSQENIDDFLRNNVNVNKAISEAEKLKEKADRRYEGSLGKLLGVLSVLKDVGDSVLTCAPETISIAWGIISFLVGIGVNDMDNCGQISEASTNIVTIILNCRLYENRHDAYEGKTEMADLAGRVMESIKELITVILEFFWHASRRFREDNKLKKFCDIFSIRSTANEKYEHIIRQYKDLRNMARVEFEDNVIGWLQDLKNDNAKLAEWLSGDNEKTLRTLLLPELHDIRDKLEGLQEDVKEIKLDVKTVKVDVKEIAGEVVMFRHETQERDLERKAKAKLEKRCEELKSSDPHLKQLASTLDPLRRRLGTSHLSRWLFSHDHYQAWERGDQKFLYLKGQPGFGKSVTMAVAIERLRSFSNNSVPSLHGEEPYNLAANTEMDRLPVIFFFFRRGDDDTQLTGSALSCLVAQLFHLSMHEHVDTIAKMEKLVAVLEADSKLDPHASKGMDEDKAELAGDYANSSNPDQKKDQKSSKVDSDLLKIKRLAAIIQKTVYIIIDGIDECTDYQKTNLVARLIELGRSKEASFKILMSSRGGLGLERFFLPENLEKGGADLEDRYSDQYSVDSLSEDELAPMPTPMPIPFGPPENKDPVKCVVYGDAAILTVTKSANEEDMKAYLEDSLTELLDQGSTVIGMSNGRDAEKSLGSNLNRKQTREIKAMVDGIQKKAEGMFTYSAMVIASLKQPSPLSIKQRVKQLPDQMDSLYARHLESLTTAQRKLVLLALKRVVFATADMSTLEIVEEFKEEYLKTSDGGDSDDSDDSTDEDDKQADRSGSPETENDLEDPEDRAMRKPEIIYTIRHLEIAGREFFKFSHDKRSIDVIHKSVRDWVEKEAEKAEERFSSQLAITDIVSWGNSGEIKITLPKHFVEGHSASTEFESEKDVNLDMLLYFLKVLTNKRFQERHMPMQSVKILPEEDIAKAGDRDPEVPVNEPTEVGPSAPEPRLPTPGPASVPLPTSPTLESVASTTEPTPSIPEPRDQPELISSTLEPILSTQVPTISTPELTLSMPESPFSAPEPTLSTPEPTLSTSEPVLLASESALPAPDPNDSVENQKDSSNPKEDISETDSHAEQPSSTAEANQGDEVDVETLPPKLDHWRGEVLFLVPHIRMATATWPLAERRGPKWNQLKDLFRKFSDRETFERWYIHRFHGRGYKVETEVPPDKLATPGHFAGDNALEIYLDFLIEDEQLNYDFETDLQRLRRTIYHTEGIYYCPEQLEKIMAKTKLDNSIEDNIGYTPPLKCLSRINLIRTAENATRCEKLGKSFRLLLNSDPKPDLNKLMPGVRGVPIHTLCRFQDLQLLEDTLERLKPDLNLDLTDSSGLTALHTIWFPYGNYSADFQAECGQKLLEAGADPNTQDLESNGPLFYAVACNNLRGVELLLQHGAEVNDDNTAGVTALISATADPVLHSDPSEEKTISIMKLLWKAGADPTIRSKSGLTALMAAVSYDKLELAKVLLEFHEEHGSRLTCLTQRNLKEATLLHVAADFGEDDPSVRAAKFVMENLTIDSKEVLPFLKAEDFRGRTALYLTLTGARPNPPLAAYLIEGYYKYSKLQEEPLETLWLPKFEAIRAFENDKFLEILKSGSEDAKEAYAYLIGTEPYRTWILHAAISCSQELVLEELSKLDIDLFKLDDKGWDAFDWAYACGHEDLMKTYFPDQTASIDYSSRRSTWRERFQPITEWDQGCAHELIEVCDDGLTAKVDKSHEAQPGNNSAQAYAVSSKFPISPYQDVFYYEISILDAQMKERSELAIGFSSEAPDVRCLPGWPSTKTSIGYHGDSGSLLMDYYDKEESIEELMLTMKPEDYGVGDTVGCGYNQVYHTLLFTLNGRYLGDSVRDVRERLYPLMGGIGWLTLKANFGHSRDIPFMWKGETRSVSSNEKIDPEAQDQIEPENEAAPEAKSSPGAKDRSSSRAKIATETQEEDTDSETGGHYEIKASLEFRQDLESASPRLSLDIGGSADIQITSENHLSSETRETDTGSDNNAHFEIIAGPETQAETGFKTQLDRESN</sequence>
<feature type="region of interest" description="Disordered" evidence="4">
    <location>
        <begin position="1296"/>
        <end position="1379"/>
    </location>
</feature>
<keyword evidence="3" id="KW-0175">Coiled coil</keyword>
<dbReference type="PANTHER" id="PTHR10039">
    <property type="entry name" value="AMELOGENIN"/>
    <property type="match status" value="1"/>
</dbReference>
<dbReference type="InterPro" id="IPR001870">
    <property type="entry name" value="B30.2/SPRY"/>
</dbReference>
<dbReference type="Proteomes" id="UP001221413">
    <property type="component" value="Unassembled WGS sequence"/>
</dbReference>
<feature type="repeat" description="ANK" evidence="2">
    <location>
        <begin position="1654"/>
        <end position="1686"/>
    </location>
</feature>
<keyword evidence="5" id="KW-1133">Transmembrane helix</keyword>
<feature type="transmembrane region" description="Helical" evidence="5">
    <location>
        <begin position="45"/>
        <end position="65"/>
    </location>
</feature>
<feature type="compositionally biased region" description="Basic and acidic residues" evidence="4">
    <location>
        <begin position="1207"/>
        <end position="1220"/>
    </location>
</feature>
<feature type="region of interest" description="Disordered" evidence="4">
    <location>
        <begin position="1041"/>
        <end position="1083"/>
    </location>
</feature>
<dbReference type="PROSITE" id="PS50088">
    <property type="entry name" value="ANK_REPEAT"/>
    <property type="match status" value="1"/>
</dbReference>
<feature type="compositionally biased region" description="Acidic residues" evidence="4">
    <location>
        <begin position="1047"/>
        <end position="1061"/>
    </location>
</feature>
<dbReference type="InterPro" id="IPR003877">
    <property type="entry name" value="SPRY_dom"/>
</dbReference>
<dbReference type="InterPro" id="IPR056884">
    <property type="entry name" value="NPHP3-like_N"/>
</dbReference>
<dbReference type="SMART" id="SM00248">
    <property type="entry name" value="ANK"/>
    <property type="match status" value="4"/>
</dbReference>
<keyword evidence="5" id="KW-0812">Transmembrane</keyword>
<reference evidence="7" key="1">
    <citation type="submission" date="2023-01" db="EMBL/GenBank/DDBJ databases">
        <title>The chitinases involved in constricting ring structure development in the nematode-trapping fungus Drechslerella dactyloides.</title>
        <authorList>
            <person name="Wang R."/>
            <person name="Zhang L."/>
            <person name="Tang P."/>
            <person name="Li S."/>
            <person name="Liang L."/>
        </authorList>
    </citation>
    <scope>NUCLEOTIDE SEQUENCE</scope>
    <source>
        <strain evidence="7">YMF1.00031</strain>
    </source>
</reference>
<gene>
    <name evidence="7" type="ORF">Dda_7180</name>
</gene>
<dbReference type="InterPro" id="IPR013320">
    <property type="entry name" value="ConA-like_dom_sf"/>
</dbReference>
<accession>A0AAD6ITT2</accession>
<dbReference type="Gene3D" id="2.60.120.920">
    <property type="match status" value="1"/>
</dbReference>
<evidence type="ECO:0000313" key="7">
    <source>
        <dbReference type="EMBL" id="KAJ6258261.1"/>
    </source>
</evidence>
<feature type="transmembrane region" description="Helical" evidence="5">
    <location>
        <begin position="95"/>
        <end position="117"/>
    </location>
</feature>
<dbReference type="InterPro" id="IPR027417">
    <property type="entry name" value="P-loop_NTPase"/>
</dbReference>
<dbReference type="InterPro" id="IPR036770">
    <property type="entry name" value="Ankyrin_rpt-contain_sf"/>
</dbReference>
<feature type="coiled-coil region" evidence="3">
    <location>
        <begin position="518"/>
        <end position="583"/>
    </location>
</feature>
<keyword evidence="1" id="KW-0677">Repeat</keyword>
<proteinExistence type="predicted"/>
<feature type="domain" description="B30.2/SPRY" evidence="6">
    <location>
        <begin position="1951"/>
        <end position="2157"/>
    </location>
</feature>
<evidence type="ECO:0000256" key="4">
    <source>
        <dbReference type="SAM" id="MobiDB-lite"/>
    </source>
</evidence>
<feature type="region of interest" description="Disordered" evidence="4">
    <location>
        <begin position="1207"/>
        <end position="1274"/>
    </location>
</feature>
<feature type="transmembrane region" description="Helical" evidence="5">
    <location>
        <begin position="129"/>
        <end position="150"/>
    </location>
</feature>